<gene>
    <name evidence="2" type="ORF">SAMN06297468_2782</name>
</gene>
<organism evidence="2 3">
    <name type="scientific">Altererythrobacter xiamenensis</name>
    <dbReference type="NCBI Taxonomy" id="1316679"/>
    <lineage>
        <taxon>Bacteria</taxon>
        <taxon>Pseudomonadati</taxon>
        <taxon>Pseudomonadota</taxon>
        <taxon>Alphaproteobacteria</taxon>
        <taxon>Sphingomonadales</taxon>
        <taxon>Erythrobacteraceae</taxon>
        <taxon>Altererythrobacter</taxon>
    </lineage>
</organism>
<accession>A0A1Y6FIR3</accession>
<evidence type="ECO:0000313" key="3">
    <source>
        <dbReference type="Proteomes" id="UP000194420"/>
    </source>
</evidence>
<dbReference type="OrthoDB" id="5515706at2"/>
<reference evidence="3" key="1">
    <citation type="submission" date="2017-04" db="EMBL/GenBank/DDBJ databases">
        <authorList>
            <person name="Varghese N."/>
            <person name="Submissions S."/>
        </authorList>
    </citation>
    <scope>NUCLEOTIDE SEQUENCE [LARGE SCALE GENOMIC DNA]</scope>
</reference>
<dbReference type="EMBL" id="FXWG01000003">
    <property type="protein sequence ID" value="SMQ74587.1"/>
    <property type="molecule type" value="Genomic_DNA"/>
</dbReference>
<dbReference type="Proteomes" id="UP000194420">
    <property type="component" value="Unassembled WGS sequence"/>
</dbReference>
<name>A0A1Y6FIR3_9SPHN</name>
<protein>
    <submittedName>
        <fullName evidence="2">Uncharacterized protein YigE, DUF2233 family</fullName>
    </submittedName>
</protein>
<dbReference type="PROSITE" id="PS51257">
    <property type="entry name" value="PROKAR_LIPOPROTEIN"/>
    <property type="match status" value="1"/>
</dbReference>
<proteinExistence type="predicted"/>
<dbReference type="AlphaFoldDB" id="A0A1Y6FIR3"/>
<evidence type="ECO:0000259" key="1">
    <source>
        <dbReference type="Pfam" id="PF09992"/>
    </source>
</evidence>
<keyword evidence="3" id="KW-1185">Reference proteome</keyword>
<dbReference type="RefSeq" id="WP_086438620.1">
    <property type="nucleotide sequence ID" value="NZ_FXWG01000003.1"/>
</dbReference>
<sequence>MKTALPLFAFSLALVGCDQQGGEPVMRTEIGKGSQEMTTARRSLSPCEVVIFETVPLTHCVADPAKHTITTVLANDEGQPYRSLRAYGEALGDDAVNIAFAVNGGMYDGDGEPIGYYVEDGERLKELNRADGPGNFHLKPNGVFFGTDGKWEVRTSDNFYANVGDRPQFGTQSGPMLVIGGRLHPEIQDDGPSKAIRNGVGVDEEGRAHFVIADAPLSFGQLARFYRDELKVSDALFLDGNVSALWDPLAERLDTGAQIGPLIAVKNRED</sequence>
<evidence type="ECO:0000313" key="2">
    <source>
        <dbReference type="EMBL" id="SMQ74587.1"/>
    </source>
</evidence>
<feature type="domain" description="Phosphodiester glycosidase" evidence="1">
    <location>
        <begin position="98"/>
        <end position="244"/>
    </location>
</feature>
<dbReference type="Pfam" id="PF09992">
    <property type="entry name" value="NAGPA"/>
    <property type="match status" value="1"/>
</dbReference>
<dbReference type="InterPro" id="IPR018711">
    <property type="entry name" value="NAGPA"/>
</dbReference>